<dbReference type="InterPro" id="IPR012337">
    <property type="entry name" value="RNaseH-like_sf"/>
</dbReference>
<feature type="domain" description="RNase H type-1" evidence="2">
    <location>
        <begin position="970"/>
        <end position="1098"/>
    </location>
</feature>
<dbReference type="PANTHER" id="PTHR46890">
    <property type="entry name" value="NON-LTR RETROLELEMENT REVERSE TRANSCRIPTASE-LIKE PROTEIN-RELATED"/>
    <property type="match status" value="1"/>
</dbReference>
<evidence type="ECO:0000259" key="1">
    <source>
        <dbReference type="PROSITE" id="PS50878"/>
    </source>
</evidence>
<dbReference type="InterPro" id="IPR052343">
    <property type="entry name" value="Retrotransposon-Effector_Assoc"/>
</dbReference>
<proteinExistence type="predicted"/>
<dbReference type="InterPro" id="IPR036397">
    <property type="entry name" value="RNaseH_sf"/>
</dbReference>
<protein>
    <recommendedName>
        <fullName evidence="5">Reverse transcriptase</fullName>
    </recommendedName>
</protein>
<dbReference type="Gene3D" id="3.30.420.10">
    <property type="entry name" value="Ribonuclease H-like superfamily/Ribonuclease H"/>
    <property type="match status" value="1"/>
</dbReference>
<dbReference type="CDD" id="cd01650">
    <property type="entry name" value="RT_nLTR_like"/>
    <property type="match status" value="1"/>
</dbReference>
<evidence type="ECO:0000259" key="2">
    <source>
        <dbReference type="PROSITE" id="PS50879"/>
    </source>
</evidence>
<gene>
    <name evidence="3" type="ORF">H6P81_002896</name>
</gene>
<dbReference type="PANTHER" id="PTHR46890:SF50">
    <property type="entry name" value="RNA-DIRECTED DNA POLYMERASE, EUKARYOTA, REVERSE TRANSCRIPTASE ZINC-BINDING DOMAIN PROTEIN-RELATED"/>
    <property type="match status" value="1"/>
</dbReference>
<dbReference type="InterPro" id="IPR005135">
    <property type="entry name" value="Endo/exonuclease/phosphatase"/>
</dbReference>
<dbReference type="Gene3D" id="3.60.10.10">
    <property type="entry name" value="Endonuclease/exonuclease/phosphatase"/>
    <property type="match status" value="1"/>
</dbReference>
<dbReference type="PROSITE" id="PS50879">
    <property type="entry name" value="RNASE_H_1"/>
    <property type="match status" value="1"/>
</dbReference>
<dbReference type="GO" id="GO:0003676">
    <property type="term" value="F:nucleic acid binding"/>
    <property type="evidence" value="ECO:0007669"/>
    <property type="project" value="InterPro"/>
</dbReference>
<dbReference type="InterPro" id="IPR044730">
    <property type="entry name" value="RNase_H-like_dom_plant"/>
</dbReference>
<name>A0AAV7FFK9_ARIFI</name>
<dbReference type="InterPro" id="IPR000477">
    <property type="entry name" value="RT_dom"/>
</dbReference>
<feature type="domain" description="Reverse transcriptase" evidence="1">
    <location>
        <begin position="461"/>
        <end position="706"/>
    </location>
</feature>
<dbReference type="EMBL" id="JAINDJ010000002">
    <property type="protein sequence ID" value="KAG9458388.1"/>
    <property type="molecule type" value="Genomic_DNA"/>
</dbReference>
<reference evidence="3 4" key="1">
    <citation type="submission" date="2021-07" db="EMBL/GenBank/DDBJ databases">
        <title>The Aristolochia fimbriata genome: insights into angiosperm evolution, floral development and chemical biosynthesis.</title>
        <authorList>
            <person name="Jiao Y."/>
        </authorList>
    </citation>
    <scope>NUCLEOTIDE SEQUENCE [LARGE SCALE GENOMIC DNA]</scope>
    <source>
        <strain evidence="3">IBCAS-2021</strain>
        <tissue evidence="3">Leaf</tissue>
    </source>
</reference>
<dbReference type="InterPro" id="IPR036691">
    <property type="entry name" value="Endo/exonu/phosph_ase_sf"/>
</dbReference>
<keyword evidence="4" id="KW-1185">Reference proteome</keyword>
<comment type="caution">
    <text evidence="3">The sequence shown here is derived from an EMBL/GenBank/DDBJ whole genome shotgun (WGS) entry which is preliminary data.</text>
</comment>
<dbReference type="Proteomes" id="UP000825729">
    <property type="component" value="Unassembled WGS sequence"/>
</dbReference>
<dbReference type="InterPro" id="IPR043502">
    <property type="entry name" value="DNA/RNA_pol_sf"/>
</dbReference>
<accession>A0AAV7FFK9</accession>
<evidence type="ECO:0000313" key="3">
    <source>
        <dbReference type="EMBL" id="KAG9458388.1"/>
    </source>
</evidence>
<dbReference type="GO" id="GO:0004523">
    <property type="term" value="F:RNA-DNA hybrid ribonuclease activity"/>
    <property type="evidence" value="ECO:0007669"/>
    <property type="project" value="InterPro"/>
</dbReference>
<dbReference type="Pfam" id="PF00078">
    <property type="entry name" value="RVT_1"/>
    <property type="match status" value="1"/>
</dbReference>
<dbReference type="InterPro" id="IPR002156">
    <property type="entry name" value="RNaseH_domain"/>
</dbReference>
<dbReference type="AlphaFoldDB" id="A0AAV7FFK9"/>
<sequence length="1110" mass="125578">MLRKNRVTIAFFQETKLRAFSQSLARDVWHKRRPSWVEVGAQGSAGGNAVFWDSSEVEVIETEEGQYSLAVHFRSLKDNKHWAALSVYGPTTYSQRQDFLYELSAIIQLWSLPWIVGGDFNVIRYCSEKSGGRNCLTPSMLQFNELVDELSLIEPALTGAQFTWSNGRSRPILAKLDRFFVSHEWLDMHKDIIGKVLTRSTSDHRPILIETDPESWGPPPFRFEEGWLLEENFKDKMKVWWQECEVRGTACYVFSQKLKQIKHKMKAWAAERKINLEGEKEALIRRIHEYDITEEEFGNLTTLEGIERDVLKKAYEDRVARERIYWKQRARYKWVKEGDGNTKFFHAVASAHRRKSRITSLTANGVEVTNKDAIISGFTTFFTGLYTEEDFERPVPVGLPIKKLSDASRLALVRPFTMEEIEEGVKGMPSDKAPGPDGFTAEFYKQGWEFLKEDILNMFTEFHEQGLTAESMGASFIALIPKKEGACCPKDFRPISLLSSHYKLITRVLASRLRTVLHEVISSNQSAFLKGRQIIDSPLMIHELLHHYKKEGFERWCEWIASCISSARYSIIINGSVHGYFKGSRGLRQGDPISPLLFDIVGEALCALFQKGQEKGWITGMGIRDIRIPILQFADDTLLLCDGIDEGLLHSKALLSLYEMMFGQNIIWEKSGLFGVNAHAVAQNLAASILHCNRIQLPSSYLGLPLFQTKNNKALWNPIVEKYQRRLEGWKGQLLSQAGRATLIRATLAGIPNYWLSLIPCPANVAKRLESSSADFYGVMDKKDITVAECKTEANGSWNLRIRRSLNEHEIPEMSRLLSMLDSVFVSGVGTDEIVWSPSDSGEFTVASCLLSQREETTNCCLGSYAWKFPVPPKIKHFIWTASLSKILTCDELGRRGQLLWLERNSRVFNNQCSSLGGVIEKVIHNTLLWAGASQKLPPLPSSVIRKHWKKIIYFSTHKKPQLEEWKPPPAGHVKLNFDGSSFGNPGQAGIGGAVRDSGGHCIFVYSGPAGCCSSNEAEAQAMLTGVKLLREHVTEPVYVEGDSKLVIRWAKAGKPPWKLKPIFDELKLVTAEWNIIWNNIPRSGNSLADSLAKEGVHRNMLQTGPQWPL</sequence>
<organism evidence="3 4">
    <name type="scientific">Aristolochia fimbriata</name>
    <name type="common">White veined hardy Dutchman's pipe vine</name>
    <dbReference type="NCBI Taxonomy" id="158543"/>
    <lineage>
        <taxon>Eukaryota</taxon>
        <taxon>Viridiplantae</taxon>
        <taxon>Streptophyta</taxon>
        <taxon>Embryophyta</taxon>
        <taxon>Tracheophyta</taxon>
        <taxon>Spermatophyta</taxon>
        <taxon>Magnoliopsida</taxon>
        <taxon>Magnoliidae</taxon>
        <taxon>Piperales</taxon>
        <taxon>Aristolochiaceae</taxon>
        <taxon>Aristolochia</taxon>
    </lineage>
</organism>
<dbReference type="SUPFAM" id="SSF56219">
    <property type="entry name" value="DNase I-like"/>
    <property type="match status" value="1"/>
</dbReference>
<dbReference type="CDD" id="cd06222">
    <property type="entry name" value="RNase_H_like"/>
    <property type="match status" value="1"/>
</dbReference>
<dbReference type="SUPFAM" id="SSF53098">
    <property type="entry name" value="Ribonuclease H-like"/>
    <property type="match status" value="1"/>
</dbReference>
<dbReference type="PROSITE" id="PS50878">
    <property type="entry name" value="RT_POL"/>
    <property type="match status" value="1"/>
</dbReference>
<evidence type="ECO:0000313" key="4">
    <source>
        <dbReference type="Proteomes" id="UP000825729"/>
    </source>
</evidence>
<evidence type="ECO:0008006" key="5">
    <source>
        <dbReference type="Google" id="ProtNLM"/>
    </source>
</evidence>
<dbReference type="Pfam" id="PF03372">
    <property type="entry name" value="Exo_endo_phos"/>
    <property type="match status" value="1"/>
</dbReference>
<dbReference type="SUPFAM" id="SSF56672">
    <property type="entry name" value="DNA/RNA polymerases"/>
    <property type="match status" value="1"/>
</dbReference>
<dbReference type="Pfam" id="PF13456">
    <property type="entry name" value="RVT_3"/>
    <property type="match status" value="1"/>
</dbReference>